<evidence type="ECO:0000313" key="1">
    <source>
        <dbReference type="EMBL" id="MBC2845343.1"/>
    </source>
</evidence>
<dbReference type="RefSeq" id="WP_185789046.1">
    <property type="nucleotide sequence ID" value="NZ_JACLCP010000002.1"/>
</dbReference>
<accession>A0A842IUD3</accession>
<reference evidence="1" key="1">
    <citation type="submission" date="2020-08" db="EMBL/GenBank/DDBJ databases">
        <title>Winogradskyella ouciana sp. nov., isolated from the hadal seawater of the Mariana Trench.</title>
        <authorList>
            <person name="He X."/>
        </authorList>
    </citation>
    <scope>NUCLEOTIDE SEQUENCE [LARGE SCALE GENOMIC DNA]</scope>
    <source>
        <strain evidence="1">KCTC 52348</strain>
    </source>
</reference>
<keyword evidence="2" id="KW-1185">Reference proteome</keyword>
<organism evidence="1 2">
    <name type="scientific">Winogradskyella flava</name>
    <dbReference type="NCBI Taxonomy" id="1884876"/>
    <lineage>
        <taxon>Bacteria</taxon>
        <taxon>Pseudomonadati</taxon>
        <taxon>Bacteroidota</taxon>
        <taxon>Flavobacteriia</taxon>
        <taxon>Flavobacteriales</taxon>
        <taxon>Flavobacteriaceae</taxon>
        <taxon>Winogradskyella</taxon>
    </lineage>
</organism>
<evidence type="ECO:0000313" key="2">
    <source>
        <dbReference type="Proteomes" id="UP000533900"/>
    </source>
</evidence>
<sequence>MKRILSFIFAIFLFNSCTTEEIVEVRENFFEASAFEIVLDFTPQNDYSFVEPYGFEVLPSDVTLVYISWEVDNGQDVWRLVPQTVIFEDGNDLVYNYDFTQNDVRFFLEGSNLDILGPEWTEAQAFRVVVVPAQNVGRGGDFESVDYSDLEAVMEAYDISEFPKR</sequence>
<gene>
    <name evidence="1" type="ORF">H7F21_09590</name>
</gene>
<comment type="caution">
    <text evidence="1">The sequence shown here is derived from an EMBL/GenBank/DDBJ whole genome shotgun (WGS) entry which is preliminary data.</text>
</comment>
<name>A0A842IUD3_9FLAO</name>
<proteinExistence type="predicted"/>
<protein>
    <submittedName>
        <fullName evidence="1">Uncharacterized protein</fullName>
    </submittedName>
</protein>
<dbReference type="Proteomes" id="UP000533900">
    <property type="component" value="Unassembled WGS sequence"/>
</dbReference>
<dbReference type="EMBL" id="JACLCP010000002">
    <property type="protein sequence ID" value="MBC2845343.1"/>
    <property type="molecule type" value="Genomic_DNA"/>
</dbReference>
<dbReference type="AlphaFoldDB" id="A0A842IUD3"/>